<keyword evidence="7" id="KW-1185">Reference proteome</keyword>
<comment type="cofactor">
    <cofactor evidence="1">
        <name>Zn(2+)</name>
        <dbReference type="ChEBI" id="CHEBI:29105"/>
    </cofactor>
</comment>
<dbReference type="RefSeq" id="WP_353565954.1">
    <property type="nucleotide sequence ID" value="NZ_BAABRI010000005.1"/>
</dbReference>
<name>A0ABP9UJV8_9BACT</name>
<proteinExistence type="predicted"/>
<dbReference type="EMBL" id="BAABRI010000005">
    <property type="protein sequence ID" value="GAA5481805.1"/>
    <property type="molecule type" value="Genomic_DNA"/>
</dbReference>
<evidence type="ECO:0000313" key="6">
    <source>
        <dbReference type="EMBL" id="GAA5481805.1"/>
    </source>
</evidence>
<evidence type="ECO:0000256" key="2">
    <source>
        <dbReference type="ARBA" id="ARBA00022723"/>
    </source>
</evidence>
<sequence length="368" mass="39928">MNPRHSPAPKFVRKSIAHWGDRTIEPGQRRQLRLEAGESFSGTQVKLPVLVWRGPQPGPVVGITAAIHGDEINGTGAVLRLIQERPLIPVHGSLLLVPVVNILGYERHSRYTPDRRDLNRSFPGNAAGSLSARQARLVFDEIISRCDYIIDLHTAAVRRTNFPNVRADVARPEVERLARAFGCEVVVNGVGPDGSLRRSACEHGVPTIVIEAGEPWKVEPSVQELTLRGIANVLSELGVVDTCPLPPPHQVIVEETRWVRAGCGGFLQFHVKPGDTVTAGQALATNSGLLGRQQEIILSPHDGLVLGMTTMPAVVPGDPVVHIALPSTGRQFRQVEKGIASLQGDAIESQVREHLATSFTVVHVDEET</sequence>
<dbReference type="SUPFAM" id="SSF53187">
    <property type="entry name" value="Zn-dependent exopeptidases"/>
    <property type="match status" value="1"/>
</dbReference>
<dbReference type="PANTHER" id="PTHR37326:SF1">
    <property type="entry name" value="BLL3975 PROTEIN"/>
    <property type="match status" value="1"/>
</dbReference>
<feature type="domain" description="Succinylglutamate desuccinylase/Aspartoacylase catalytic" evidence="5">
    <location>
        <begin position="57"/>
        <end position="236"/>
    </location>
</feature>
<accession>A0ABP9UJV8</accession>
<dbReference type="InterPro" id="IPR043795">
    <property type="entry name" value="N-alpha-Ac-DABA-like"/>
</dbReference>
<gene>
    <name evidence="6" type="ORF">Hsar01_01016</name>
</gene>
<keyword evidence="3" id="KW-0378">Hydrolase</keyword>
<dbReference type="InterPro" id="IPR055438">
    <property type="entry name" value="AstE_AspA_cat"/>
</dbReference>
<reference evidence="6 7" key="1">
    <citation type="submission" date="2024-02" db="EMBL/GenBank/DDBJ databases">
        <title>Haloferula sargassicola NBRC 104335.</title>
        <authorList>
            <person name="Ichikawa N."/>
            <person name="Katano-Makiyama Y."/>
            <person name="Hidaka K."/>
        </authorList>
    </citation>
    <scope>NUCLEOTIDE SEQUENCE [LARGE SCALE GENOMIC DNA]</scope>
    <source>
        <strain evidence="6 7">NBRC 104335</strain>
    </source>
</reference>
<evidence type="ECO:0000313" key="7">
    <source>
        <dbReference type="Proteomes" id="UP001476282"/>
    </source>
</evidence>
<dbReference type="Pfam" id="PF24827">
    <property type="entry name" value="AstE_AspA_cat"/>
    <property type="match status" value="1"/>
</dbReference>
<organism evidence="6 7">
    <name type="scientific">Haloferula sargassicola</name>
    <dbReference type="NCBI Taxonomy" id="490096"/>
    <lineage>
        <taxon>Bacteria</taxon>
        <taxon>Pseudomonadati</taxon>
        <taxon>Verrucomicrobiota</taxon>
        <taxon>Verrucomicrobiia</taxon>
        <taxon>Verrucomicrobiales</taxon>
        <taxon>Verrucomicrobiaceae</taxon>
        <taxon>Haloferula</taxon>
    </lineage>
</organism>
<protein>
    <recommendedName>
        <fullName evidence="5">Succinylglutamate desuccinylase/Aspartoacylase catalytic domain-containing protein</fullName>
    </recommendedName>
</protein>
<evidence type="ECO:0000256" key="3">
    <source>
        <dbReference type="ARBA" id="ARBA00022801"/>
    </source>
</evidence>
<dbReference type="PIRSF" id="PIRSF039012">
    <property type="entry name" value="ASP"/>
    <property type="match status" value="1"/>
</dbReference>
<dbReference type="Proteomes" id="UP001476282">
    <property type="component" value="Unassembled WGS sequence"/>
</dbReference>
<evidence type="ECO:0000259" key="5">
    <source>
        <dbReference type="Pfam" id="PF24827"/>
    </source>
</evidence>
<keyword evidence="4" id="KW-0862">Zinc</keyword>
<dbReference type="Gene3D" id="3.40.630.10">
    <property type="entry name" value="Zn peptidases"/>
    <property type="match status" value="1"/>
</dbReference>
<evidence type="ECO:0000256" key="1">
    <source>
        <dbReference type="ARBA" id="ARBA00001947"/>
    </source>
</evidence>
<keyword evidence="2" id="KW-0479">Metal-binding</keyword>
<dbReference type="InterPro" id="IPR053138">
    <property type="entry name" value="N-alpha-Ac-DABA_deacetylase"/>
</dbReference>
<dbReference type="CDD" id="cd06251">
    <property type="entry name" value="M14_ASTE_ASPA-like"/>
    <property type="match status" value="1"/>
</dbReference>
<comment type="caution">
    <text evidence="6">The sequence shown here is derived from an EMBL/GenBank/DDBJ whole genome shotgun (WGS) entry which is preliminary data.</text>
</comment>
<dbReference type="PANTHER" id="PTHR37326">
    <property type="entry name" value="BLL3975 PROTEIN"/>
    <property type="match status" value="1"/>
</dbReference>
<evidence type="ECO:0000256" key="4">
    <source>
        <dbReference type="ARBA" id="ARBA00022833"/>
    </source>
</evidence>